<feature type="binding site" evidence="8">
    <location>
        <position position="73"/>
    </location>
    <ligand>
        <name>[4Fe-4S] cluster</name>
        <dbReference type="ChEBI" id="CHEBI:49883"/>
        <label>2</label>
    </ligand>
</feature>
<keyword evidence="7 8" id="KW-0411">Iron-sulfur</keyword>
<dbReference type="InterPro" id="IPR017900">
    <property type="entry name" value="4Fe4S_Fe_S_CS"/>
</dbReference>
<feature type="binding site" evidence="8">
    <location>
        <position position="77"/>
    </location>
    <ligand>
        <name>[4Fe-4S] cluster</name>
        <dbReference type="ChEBI" id="CHEBI:49883"/>
        <label>2</label>
    </ligand>
</feature>
<feature type="binding site" evidence="8">
    <location>
        <position position="67"/>
    </location>
    <ligand>
        <name>[4Fe-4S] cluster</name>
        <dbReference type="ChEBI" id="CHEBI:49883"/>
        <label>2</label>
    </ligand>
</feature>
<feature type="domain" description="4Fe-4S ferredoxin-type" evidence="9">
    <location>
        <begin position="131"/>
        <end position="160"/>
    </location>
</feature>
<feature type="binding site" evidence="8">
    <location>
        <position position="146"/>
    </location>
    <ligand>
        <name>[4Fe-4S] cluster</name>
        <dbReference type="ChEBI" id="CHEBI:49883"/>
        <label>3</label>
    </ligand>
</feature>
<dbReference type="EMBL" id="JAEKFT010000024">
    <property type="protein sequence ID" value="MBT0963093.1"/>
    <property type="molecule type" value="Genomic_DNA"/>
</dbReference>
<dbReference type="PANTHER" id="PTHR43687:SF6">
    <property type="entry name" value="L-ASPARTATE SEMIALDEHYDE SULFURTRANSFERASE IRON-SULFUR SUBUNIT"/>
    <property type="match status" value="1"/>
</dbReference>
<dbReference type="InterPro" id="IPR050572">
    <property type="entry name" value="Fe-S_Ferredoxin"/>
</dbReference>
<keyword evidence="3 8" id="KW-0479">Metal-binding</keyword>
<feature type="binding site" evidence="8">
    <location>
        <position position="143"/>
    </location>
    <ligand>
        <name>[4Fe-4S] cluster</name>
        <dbReference type="ChEBI" id="CHEBI:49883"/>
        <label>3</label>
    </ligand>
</feature>
<dbReference type="AlphaFoldDB" id="A0A944DHR4"/>
<dbReference type="PROSITE" id="PS51379">
    <property type="entry name" value="4FE4S_FER_2"/>
    <property type="match status" value="3"/>
</dbReference>
<dbReference type="GO" id="GO:0046872">
    <property type="term" value="F:metal ion binding"/>
    <property type="evidence" value="ECO:0007669"/>
    <property type="project" value="UniProtKB-KW"/>
</dbReference>
<dbReference type="NCBIfam" id="TIGR00402">
    <property type="entry name" value="napF"/>
    <property type="match status" value="1"/>
</dbReference>
<feature type="domain" description="4Fe-4S ferredoxin-type" evidence="9">
    <location>
        <begin position="56"/>
        <end position="87"/>
    </location>
</feature>
<comment type="subunit">
    <text evidence="8">Interacts with the cytoplasmic NapA precursor.</text>
</comment>
<dbReference type="SUPFAM" id="SSF54862">
    <property type="entry name" value="4Fe-4S ferredoxins"/>
    <property type="match status" value="1"/>
</dbReference>
<accession>A0A944DHR4</accession>
<feature type="binding site" evidence="8">
    <location>
        <position position="70"/>
    </location>
    <ligand>
        <name>[4Fe-4S] cluster</name>
        <dbReference type="ChEBI" id="CHEBI:49883"/>
        <label>2</label>
    </ligand>
</feature>
<comment type="function">
    <text evidence="8">Could be involved in the maturation of NapA, the catalytic subunit of the periplasmic nitrate reductase, before its export into the periplasm.</text>
</comment>
<evidence type="ECO:0000256" key="2">
    <source>
        <dbReference type="ARBA" id="ARBA00022485"/>
    </source>
</evidence>
<keyword evidence="4 8" id="KW-0677">Repeat</keyword>
<evidence type="ECO:0000256" key="3">
    <source>
        <dbReference type="ARBA" id="ARBA00022723"/>
    </source>
</evidence>
<feature type="binding site" evidence="8">
    <location>
        <position position="140"/>
    </location>
    <ligand>
        <name>[4Fe-4S] cluster</name>
        <dbReference type="ChEBI" id="CHEBI:49883"/>
        <label>3</label>
    </ligand>
</feature>
<evidence type="ECO:0000256" key="8">
    <source>
        <dbReference type="HAMAP-Rule" id="MF_02201"/>
    </source>
</evidence>
<keyword evidence="5" id="KW-0249">Electron transport</keyword>
<dbReference type="InterPro" id="IPR017896">
    <property type="entry name" value="4Fe4S_Fe-S-bd"/>
</dbReference>
<feature type="binding site" evidence="8">
    <location>
        <position position="41"/>
    </location>
    <ligand>
        <name>[4Fe-4S] cluster</name>
        <dbReference type="ChEBI" id="CHEBI:49883"/>
        <label>1</label>
    </ligand>
</feature>
<keyword evidence="11" id="KW-1185">Reference proteome</keyword>
<dbReference type="Proteomes" id="UP000694660">
    <property type="component" value="Unassembled WGS sequence"/>
</dbReference>
<feature type="binding site" evidence="8">
    <location>
        <position position="150"/>
    </location>
    <ligand>
        <name>[4Fe-4S] cluster</name>
        <dbReference type="ChEBI" id="CHEBI:49883"/>
        <label>3</label>
    </ligand>
</feature>
<comment type="caution">
    <text evidence="10">The sequence shown here is derived from an EMBL/GenBank/DDBJ whole genome shotgun (WGS) entry which is preliminary data.</text>
</comment>
<evidence type="ECO:0000313" key="10">
    <source>
        <dbReference type="EMBL" id="MBT0963093.1"/>
    </source>
</evidence>
<dbReference type="GO" id="GO:0051539">
    <property type="term" value="F:4 iron, 4 sulfur cluster binding"/>
    <property type="evidence" value="ECO:0007669"/>
    <property type="project" value="UniProtKB-UniRule"/>
</dbReference>
<feature type="binding site" evidence="8">
    <location>
        <position position="35"/>
    </location>
    <ligand>
        <name>[4Fe-4S] cluster</name>
        <dbReference type="ChEBI" id="CHEBI:49883"/>
        <label>1</label>
    </ligand>
</feature>
<protein>
    <recommendedName>
        <fullName evidence="8">Ferredoxin-type protein NapF</fullName>
    </recommendedName>
</protein>
<reference evidence="11" key="1">
    <citation type="journal article" date="2022" name="ISME J.">
        <title>Genetic and phylogenetic analysis of dissimilatory iodate-reducing bacteria identifies potential niches across the world's oceans.</title>
        <authorList>
            <person name="Reyes-Umana V."/>
            <person name="Henning Z."/>
            <person name="Lee K."/>
            <person name="Barnum T.P."/>
            <person name="Coates J.D."/>
        </authorList>
    </citation>
    <scope>NUCLEOTIDE SEQUENCE [LARGE SCALE GENOMIC DNA]</scope>
    <source>
        <strain evidence="11">IR12</strain>
    </source>
</reference>
<keyword evidence="2 8" id="KW-0004">4Fe-4S</keyword>
<evidence type="ECO:0000256" key="1">
    <source>
        <dbReference type="ARBA" id="ARBA00022448"/>
    </source>
</evidence>
<comment type="cofactor">
    <cofactor evidence="8">
        <name>[4Fe-4S] cluster</name>
        <dbReference type="ChEBI" id="CHEBI:49883"/>
    </cofactor>
</comment>
<comment type="similarity">
    <text evidence="8">Belongs to the NapF family.</text>
</comment>
<feature type="binding site" evidence="8">
    <location>
        <position position="45"/>
    </location>
    <ligand>
        <name>[4Fe-4S] cluster</name>
        <dbReference type="ChEBI" id="CHEBI:49883"/>
        <label>1</label>
    </ligand>
</feature>
<sequence>MDVARRGFLRGRFRSVTAESRPPWALAEAAFLDRCSRCDACVTACPTGVVRVGDGGYPTIDFSRGECTFCGDCVTACETGALRREADAPAWTMKARLGDACVARKGVECRICGENCEAGAIRFRPALGGISRPEMNEGICTGCGACVAPCPVGAIAVSNPMEGQQ</sequence>
<dbReference type="Pfam" id="PF13187">
    <property type="entry name" value="Fer4_9"/>
    <property type="match status" value="1"/>
</dbReference>
<organism evidence="10 11">
    <name type="scientific">Denitromonas iodatirespirans</name>
    <dbReference type="NCBI Taxonomy" id="2795389"/>
    <lineage>
        <taxon>Bacteria</taxon>
        <taxon>Pseudomonadati</taxon>
        <taxon>Pseudomonadota</taxon>
        <taxon>Betaproteobacteria</taxon>
        <taxon>Rhodocyclales</taxon>
        <taxon>Zoogloeaceae</taxon>
        <taxon>Denitromonas</taxon>
    </lineage>
</organism>
<feature type="binding site" evidence="8">
    <location>
        <position position="38"/>
    </location>
    <ligand>
        <name>[4Fe-4S] cluster</name>
        <dbReference type="ChEBI" id="CHEBI:49883"/>
        <label>1</label>
    </ligand>
</feature>
<evidence type="ECO:0000256" key="7">
    <source>
        <dbReference type="ARBA" id="ARBA00023014"/>
    </source>
</evidence>
<dbReference type="InterPro" id="IPR004496">
    <property type="entry name" value="NapF"/>
</dbReference>
<gene>
    <name evidence="8 10" type="primary">napF</name>
    <name evidence="10" type="ORF">I8J34_18070</name>
</gene>
<keyword evidence="1" id="KW-0813">Transport</keyword>
<evidence type="ECO:0000313" key="11">
    <source>
        <dbReference type="Proteomes" id="UP000694660"/>
    </source>
</evidence>
<evidence type="ECO:0000259" key="9">
    <source>
        <dbReference type="PROSITE" id="PS51379"/>
    </source>
</evidence>
<dbReference type="GO" id="GO:0005737">
    <property type="term" value="C:cytoplasm"/>
    <property type="evidence" value="ECO:0007669"/>
    <property type="project" value="UniProtKB-SubCell"/>
</dbReference>
<feature type="domain" description="4Fe-4S ferredoxin-type" evidence="9">
    <location>
        <begin position="26"/>
        <end position="55"/>
    </location>
</feature>
<evidence type="ECO:0000256" key="6">
    <source>
        <dbReference type="ARBA" id="ARBA00023004"/>
    </source>
</evidence>
<dbReference type="PANTHER" id="PTHR43687">
    <property type="entry name" value="ADENYLYLSULFATE REDUCTASE, BETA SUBUNIT"/>
    <property type="match status" value="1"/>
</dbReference>
<dbReference type="Gene3D" id="3.30.70.20">
    <property type="match status" value="2"/>
</dbReference>
<comment type="subcellular location">
    <subcellularLocation>
        <location evidence="8">Cytoplasm</location>
    </subcellularLocation>
</comment>
<dbReference type="CDD" id="cd10564">
    <property type="entry name" value="NapF_like"/>
    <property type="match status" value="1"/>
</dbReference>
<evidence type="ECO:0000256" key="5">
    <source>
        <dbReference type="ARBA" id="ARBA00022982"/>
    </source>
</evidence>
<name>A0A944DHR4_DENI1</name>
<keyword evidence="8" id="KW-0963">Cytoplasm</keyword>
<dbReference type="HAMAP" id="MF_02201">
    <property type="entry name" value="NapF"/>
    <property type="match status" value="1"/>
</dbReference>
<keyword evidence="6 8" id="KW-0408">Iron</keyword>
<dbReference type="Pfam" id="PF12838">
    <property type="entry name" value="Fer4_7"/>
    <property type="match status" value="1"/>
</dbReference>
<dbReference type="RefSeq" id="WP_214363031.1">
    <property type="nucleotide sequence ID" value="NZ_JAEKFT010000024.1"/>
</dbReference>
<evidence type="ECO:0000256" key="4">
    <source>
        <dbReference type="ARBA" id="ARBA00022737"/>
    </source>
</evidence>
<dbReference type="PROSITE" id="PS00198">
    <property type="entry name" value="4FE4S_FER_1"/>
    <property type="match status" value="2"/>
</dbReference>
<proteinExistence type="inferred from homology"/>